<feature type="compositionally biased region" description="Basic residues" evidence="1">
    <location>
        <begin position="22"/>
        <end position="36"/>
    </location>
</feature>
<dbReference type="AlphaFoldDB" id="A0AA38R9M9"/>
<name>A0AA38R9M9_9PEZI</name>
<feature type="compositionally biased region" description="Acidic residues" evidence="1">
    <location>
        <begin position="157"/>
        <end position="184"/>
    </location>
</feature>
<evidence type="ECO:0000313" key="2">
    <source>
        <dbReference type="EMBL" id="KAJ9142897.1"/>
    </source>
</evidence>
<protein>
    <submittedName>
        <fullName evidence="2">Uncharacterized protein</fullName>
    </submittedName>
</protein>
<comment type="caution">
    <text evidence="2">The sequence shown here is derived from an EMBL/GenBank/DDBJ whole genome shotgun (WGS) entry which is preliminary data.</text>
</comment>
<feature type="compositionally biased region" description="Basic and acidic residues" evidence="1">
    <location>
        <begin position="185"/>
        <end position="194"/>
    </location>
</feature>
<feature type="region of interest" description="Disordered" evidence="1">
    <location>
        <begin position="1"/>
        <end position="46"/>
    </location>
</feature>
<organism evidence="2 3">
    <name type="scientific">Coniochaeta hoffmannii</name>
    <dbReference type="NCBI Taxonomy" id="91930"/>
    <lineage>
        <taxon>Eukaryota</taxon>
        <taxon>Fungi</taxon>
        <taxon>Dikarya</taxon>
        <taxon>Ascomycota</taxon>
        <taxon>Pezizomycotina</taxon>
        <taxon>Sordariomycetes</taxon>
        <taxon>Sordariomycetidae</taxon>
        <taxon>Coniochaetales</taxon>
        <taxon>Coniochaetaceae</taxon>
        <taxon>Coniochaeta</taxon>
    </lineage>
</organism>
<dbReference type="Proteomes" id="UP001174691">
    <property type="component" value="Unassembled WGS sequence"/>
</dbReference>
<dbReference type="EMBL" id="JANBVN010000117">
    <property type="protein sequence ID" value="KAJ9142897.1"/>
    <property type="molecule type" value="Genomic_DNA"/>
</dbReference>
<accession>A0AA38R9M9</accession>
<evidence type="ECO:0000256" key="1">
    <source>
        <dbReference type="SAM" id="MobiDB-lite"/>
    </source>
</evidence>
<proteinExistence type="predicted"/>
<reference evidence="2" key="1">
    <citation type="submission" date="2022-07" db="EMBL/GenBank/DDBJ databases">
        <title>Fungi with potential for degradation of polypropylene.</title>
        <authorList>
            <person name="Gostincar C."/>
        </authorList>
    </citation>
    <scope>NUCLEOTIDE SEQUENCE</scope>
    <source>
        <strain evidence="2">EXF-13287</strain>
    </source>
</reference>
<keyword evidence="3" id="KW-1185">Reference proteome</keyword>
<gene>
    <name evidence="2" type="ORF">NKR19_g7029</name>
</gene>
<evidence type="ECO:0000313" key="3">
    <source>
        <dbReference type="Proteomes" id="UP001174691"/>
    </source>
</evidence>
<feature type="region of interest" description="Disordered" evidence="1">
    <location>
        <begin position="126"/>
        <end position="194"/>
    </location>
</feature>
<sequence>MFTTSRGPKPPSAELKQSARAGVKKRGVRASPRRGSKSSLPPGPIRGELNSVPCQRCALTTGVCYATAKKVDGCYDCADQGLDCEELPPPAVENGRALTAAMNSGADRFTTGLLSSNLRNILQSLMAQPSEDETKPARKRLDRPGCGKWQRNGWEREGDEDFGSSDDEAANAQDDGDIEEDIEEADHQAEVDAAAEDVRARRSRAKELFGELVDILIQ</sequence>